<protein>
    <submittedName>
        <fullName evidence="1">Uncharacterized protein</fullName>
    </submittedName>
</protein>
<dbReference type="PANTHER" id="PTHR36020">
    <property type="entry name" value="TRANSMEMBRANE PROTEIN"/>
    <property type="match status" value="1"/>
</dbReference>
<dbReference type="EMBL" id="CM007382">
    <property type="protein sequence ID" value="ONK77774.1"/>
    <property type="molecule type" value="Genomic_DNA"/>
</dbReference>
<dbReference type="AlphaFoldDB" id="A0A5P1FI70"/>
<keyword evidence="2" id="KW-1185">Reference proteome</keyword>
<name>A0A5P1FI70_ASPOF</name>
<accession>A0A5P1FI70</accession>
<evidence type="ECO:0000313" key="1">
    <source>
        <dbReference type="EMBL" id="ONK77774.1"/>
    </source>
</evidence>
<proteinExistence type="predicted"/>
<sequence length="144" mass="16460">MLLELCFISYLYLWPFSMLKRDDLKLSSQLVHKLSLPEHTKKFIFAIQDPDSHSIVHIMAAQNLSKQSALDAEQPIKEVQPEGVVCLVASSILTEIQRVCQMIKRSTCPLLLLEFLKKCLVDKINKEQYEASSKPQVLKEIFGV</sequence>
<organism evidence="1 2">
    <name type="scientific">Asparagus officinalis</name>
    <name type="common">Garden asparagus</name>
    <dbReference type="NCBI Taxonomy" id="4686"/>
    <lineage>
        <taxon>Eukaryota</taxon>
        <taxon>Viridiplantae</taxon>
        <taxon>Streptophyta</taxon>
        <taxon>Embryophyta</taxon>
        <taxon>Tracheophyta</taxon>
        <taxon>Spermatophyta</taxon>
        <taxon>Magnoliopsida</taxon>
        <taxon>Liliopsida</taxon>
        <taxon>Asparagales</taxon>
        <taxon>Asparagaceae</taxon>
        <taxon>Asparagoideae</taxon>
        <taxon>Asparagus</taxon>
    </lineage>
</organism>
<dbReference type="Proteomes" id="UP000243459">
    <property type="component" value="Chromosome 2"/>
</dbReference>
<dbReference type="PANTHER" id="PTHR36020:SF1">
    <property type="entry name" value="TRANSMEMBRANE PROTEIN"/>
    <property type="match status" value="1"/>
</dbReference>
<reference evidence="2" key="1">
    <citation type="journal article" date="2017" name="Nat. Commun.">
        <title>The asparagus genome sheds light on the origin and evolution of a young Y chromosome.</title>
        <authorList>
            <person name="Harkess A."/>
            <person name="Zhou J."/>
            <person name="Xu C."/>
            <person name="Bowers J.E."/>
            <person name="Van der Hulst R."/>
            <person name="Ayyampalayam S."/>
            <person name="Mercati F."/>
            <person name="Riccardi P."/>
            <person name="McKain M.R."/>
            <person name="Kakrana A."/>
            <person name="Tang H."/>
            <person name="Ray J."/>
            <person name="Groenendijk J."/>
            <person name="Arikit S."/>
            <person name="Mathioni S.M."/>
            <person name="Nakano M."/>
            <person name="Shan H."/>
            <person name="Telgmann-Rauber A."/>
            <person name="Kanno A."/>
            <person name="Yue Z."/>
            <person name="Chen H."/>
            <person name="Li W."/>
            <person name="Chen Y."/>
            <person name="Xu X."/>
            <person name="Zhang Y."/>
            <person name="Luo S."/>
            <person name="Chen H."/>
            <person name="Gao J."/>
            <person name="Mao Z."/>
            <person name="Pires J.C."/>
            <person name="Luo M."/>
            <person name="Kudrna D."/>
            <person name="Wing R.A."/>
            <person name="Meyers B.C."/>
            <person name="Yi K."/>
            <person name="Kong H."/>
            <person name="Lavrijsen P."/>
            <person name="Sunseri F."/>
            <person name="Falavigna A."/>
            <person name="Ye Y."/>
            <person name="Leebens-Mack J.H."/>
            <person name="Chen G."/>
        </authorList>
    </citation>
    <scope>NUCLEOTIDE SEQUENCE [LARGE SCALE GENOMIC DNA]</scope>
    <source>
        <strain evidence="2">cv. DH0086</strain>
    </source>
</reference>
<gene>
    <name evidence="1" type="ORF">A4U43_C02F10390</name>
</gene>
<evidence type="ECO:0000313" key="2">
    <source>
        <dbReference type="Proteomes" id="UP000243459"/>
    </source>
</evidence>
<dbReference type="Gramene" id="ONK77774">
    <property type="protein sequence ID" value="ONK77774"/>
    <property type="gene ID" value="A4U43_C02F10390"/>
</dbReference>